<reference evidence="3 4" key="1">
    <citation type="submission" date="2014-03" db="EMBL/GenBank/DDBJ databases">
        <title>Draft Genome Sequences of Four Burkholderia Strains.</title>
        <authorList>
            <person name="Liu X.Y."/>
            <person name="Li C.X."/>
            <person name="Xu J.H."/>
        </authorList>
    </citation>
    <scope>NUCLEOTIDE SEQUENCE [LARGE SCALE GENOMIC DNA]</scope>
    <source>
        <strain evidence="3 4">R27</strain>
    </source>
</reference>
<accession>A0A069NYA3</accession>
<feature type="domain" description="Transposase InsH N-terminal" evidence="2">
    <location>
        <begin position="24"/>
        <end position="119"/>
    </location>
</feature>
<proteinExistence type="predicted"/>
<dbReference type="PANTHER" id="PTHR35604:SF2">
    <property type="entry name" value="TRANSPOSASE INSH FOR INSERTION SEQUENCE ELEMENT IS5A-RELATED"/>
    <property type="match status" value="1"/>
</dbReference>
<dbReference type="AlphaFoldDB" id="A0A069NYA3"/>
<evidence type="ECO:0000256" key="1">
    <source>
        <dbReference type="SAM" id="MobiDB-lite"/>
    </source>
</evidence>
<dbReference type="Proteomes" id="UP000027439">
    <property type="component" value="Unassembled WGS sequence"/>
</dbReference>
<gene>
    <name evidence="3" type="ORF">BG57_15460</name>
</gene>
<dbReference type="EMBL" id="JFHE01000028">
    <property type="protein sequence ID" value="KDR30046.1"/>
    <property type="molecule type" value="Genomic_DNA"/>
</dbReference>
<name>A0A069NYA3_9BURK</name>
<protein>
    <submittedName>
        <fullName evidence="3">Transposase</fullName>
    </submittedName>
</protein>
<sequence length="241" mass="25949">MKEISMALSPIRDEAVPATQFRRTQRDEFLDTMDLLLPWPRLCAIVEQHGRDGDEPFSASIERMLRVCFIQNWFGLSDRACEDALIDSIAFRRFARIGIDIDGERSVAPDAQAIHRFRSVLQSQQSAAALLAEVNGVLAANGIRIKAGTTSNARIVANLSSNADDASERAAPGNAPPSSHDTLSYGGAYGSQSVRVRQAPARGPAAAAADADARIARAIANIERIGNFASRPVPQSNSANH</sequence>
<dbReference type="eggNOG" id="COG3039">
    <property type="taxonomic scope" value="Bacteria"/>
</dbReference>
<feature type="region of interest" description="Disordered" evidence="1">
    <location>
        <begin position="163"/>
        <end position="187"/>
    </location>
</feature>
<organism evidence="3 4">
    <name type="scientific">Caballeronia grimmiae</name>
    <dbReference type="NCBI Taxonomy" id="1071679"/>
    <lineage>
        <taxon>Bacteria</taxon>
        <taxon>Pseudomonadati</taxon>
        <taxon>Pseudomonadota</taxon>
        <taxon>Betaproteobacteria</taxon>
        <taxon>Burkholderiales</taxon>
        <taxon>Burkholderiaceae</taxon>
        <taxon>Caballeronia</taxon>
    </lineage>
</organism>
<dbReference type="InterPro" id="IPR008490">
    <property type="entry name" value="Transposase_InsH_N"/>
</dbReference>
<dbReference type="PANTHER" id="PTHR35604">
    <property type="entry name" value="TRANSPOSASE INSH FOR INSERTION SEQUENCE ELEMENT IS5A-RELATED"/>
    <property type="match status" value="1"/>
</dbReference>
<comment type="caution">
    <text evidence="3">The sequence shown here is derived from an EMBL/GenBank/DDBJ whole genome shotgun (WGS) entry which is preliminary data.</text>
</comment>
<dbReference type="Pfam" id="PF05598">
    <property type="entry name" value="DUF772"/>
    <property type="match status" value="1"/>
</dbReference>
<evidence type="ECO:0000313" key="3">
    <source>
        <dbReference type="EMBL" id="KDR30046.1"/>
    </source>
</evidence>
<evidence type="ECO:0000259" key="2">
    <source>
        <dbReference type="Pfam" id="PF05598"/>
    </source>
</evidence>
<evidence type="ECO:0000313" key="4">
    <source>
        <dbReference type="Proteomes" id="UP000027439"/>
    </source>
</evidence>